<protein>
    <submittedName>
        <fullName evidence="2">Uncharacterized protein</fullName>
    </submittedName>
</protein>
<dbReference type="Proteomes" id="UP000218811">
    <property type="component" value="Unassembled WGS sequence"/>
</dbReference>
<reference evidence="2 3" key="1">
    <citation type="journal article" date="2012" name="Science">
        <title>The Paleozoic origin of enzymatic lignin decomposition reconstructed from 31 fungal genomes.</title>
        <authorList>
            <person name="Floudas D."/>
            <person name="Binder M."/>
            <person name="Riley R."/>
            <person name="Barry K."/>
            <person name="Blanchette R.A."/>
            <person name="Henrissat B."/>
            <person name="Martinez A.T."/>
            <person name="Otillar R."/>
            <person name="Spatafora J.W."/>
            <person name="Yadav J.S."/>
            <person name="Aerts A."/>
            <person name="Benoit I."/>
            <person name="Boyd A."/>
            <person name="Carlson A."/>
            <person name="Copeland A."/>
            <person name="Coutinho P.M."/>
            <person name="de Vries R.P."/>
            <person name="Ferreira P."/>
            <person name="Findley K."/>
            <person name="Foster B."/>
            <person name="Gaskell J."/>
            <person name="Glotzer D."/>
            <person name="Gorecki P."/>
            <person name="Heitman J."/>
            <person name="Hesse C."/>
            <person name="Hori C."/>
            <person name="Igarashi K."/>
            <person name="Jurgens J.A."/>
            <person name="Kallen N."/>
            <person name="Kersten P."/>
            <person name="Kohler A."/>
            <person name="Kuees U."/>
            <person name="Kumar T.K.A."/>
            <person name="Kuo A."/>
            <person name="LaButti K."/>
            <person name="Larrondo L.F."/>
            <person name="Lindquist E."/>
            <person name="Ling A."/>
            <person name="Lombard V."/>
            <person name="Lucas S."/>
            <person name="Lundell T."/>
            <person name="Martin R."/>
            <person name="McLaughlin D.J."/>
            <person name="Morgenstern I."/>
            <person name="Morin E."/>
            <person name="Murat C."/>
            <person name="Nagy L.G."/>
            <person name="Nolan M."/>
            <person name="Ohm R.A."/>
            <person name="Patyshakuliyeva A."/>
            <person name="Rokas A."/>
            <person name="Ruiz-Duenas F.J."/>
            <person name="Sabat G."/>
            <person name="Salamov A."/>
            <person name="Samejima M."/>
            <person name="Schmutz J."/>
            <person name="Slot J.C."/>
            <person name="St John F."/>
            <person name="Stenlid J."/>
            <person name="Sun H."/>
            <person name="Sun S."/>
            <person name="Syed K."/>
            <person name="Tsang A."/>
            <person name="Wiebenga A."/>
            <person name="Young D."/>
            <person name="Pisabarro A."/>
            <person name="Eastwood D.C."/>
            <person name="Martin F."/>
            <person name="Cullen D."/>
            <person name="Grigoriev I.V."/>
            <person name="Hibbett D.S."/>
        </authorList>
    </citation>
    <scope>NUCLEOTIDE SEQUENCE [LARGE SCALE GENOMIC DNA]</scope>
    <source>
        <strain evidence="2 3">MD-104</strain>
    </source>
</reference>
<feature type="region of interest" description="Disordered" evidence="1">
    <location>
        <begin position="1"/>
        <end position="24"/>
    </location>
</feature>
<gene>
    <name evidence="2" type="ORF">WOLCODRAFT_155800</name>
</gene>
<organism evidence="2 3">
    <name type="scientific">Wolfiporia cocos (strain MD-104)</name>
    <name type="common">Brown rot fungus</name>
    <dbReference type="NCBI Taxonomy" id="742152"/>
    <lineage>
        <taxon>Eukaryota</taxon>
        <taxon>Fungi</taxon>
        <taxon>Dikarya</taxon>
        <taxon>Basidiomycota</taxon>
        <taxon>Agaricomycotina</taxon>
        <taxon>Agaricomycetes</taxon>
        <taxon>Polyporales</taxon>
        <taxon>Phaeolaceae</taxon>
        <taxon>Wolfiporia</taxon>
    </lineage>
</organism>
<dbReference type="AlphaFoldDB" id="A0A2H3IYR1"/>
<evidence type="ECO:0000313" key="2">
    <source>
        <dbReference type="EMBL" id="PCH35132.1"/>
    </source>
</evidence>
<evidence type="ECO:0000256" key="1">
    <source>
        <dbReference type="SAM" id="MobiDB-lite"/>
    </source>
</evidence>
<sequence>MSASTLMDASAPETVMPADEAKENWKTKAKGLPVSWHSQGDAAILTEPIR</sequence>
<evidence type="ECO:0000313" key="3">
    <source>
        <dbReference type="Proteomes" id="UP000218811"/>
    </source>
</evidence>
<keyword evidence="3" id="KW-1185">Reference proteome</keyword>
<proteinExistence type="predicted"/>
<name>A0A2H3IYR1_WOLCO</name>
<dbReference type="EMBL" id="KB467843">
    <property type="protein sequence ID" value="PCH35132.1"/>
    <property type="molecule type" value="Genomic_DNA"/>
</dbReference>
<accession>A0A2H3IYR1</accession>